<dbReference type="RefSeq" id="WP_106298076.1">
    <property type="nucleotide sequence ID" value="NZ_PVTI01000018.1"/>
</dbReference>
<keyword evidence="1" id="KW-0472">Membrane</keyword>
<evidence type="ECO:0000313" key="2">
    <source>
        <dbReference type="EMBL" id="PRY56658.1"/>
    </source>
</evidence>
<comment type="caution">
    <text evidence="2">The sequence shown here is derived from an EMBL/GenBank/DDBJ whole genome shotgun (WGS) entry which is preliminary data.</text>
</comment>
<name>A0A2T0UFM3_9MICO</name>
<evidence type="ECO:0000256" key="1">
    <source>
        <dbReference type="SAM" id="Phobius"/>
    </source>
</evidence>
<keyword evidence="1" id="KW-1133">Transmembrane helix</keyword>
<feature type="transmembrane region" description="Helical" evidence="1">
    <location>
        <begin position="6"/>
        <end position="24"/>
    </location>
</feature>
<dbReference type="OrthoDB" id="4843458at2"/>
<gene>
    <name evidence="2" type="ORF">BCF74_11853</name>
</gene>
<proteinExistence type="predicted"/>
<accession>A0A2T0UFM3</accession>
<dbReference type="Proteomes" id="UP000237822">
    <property type="component" value="Unassembled WGS sequence"/>
</dbReference>
<reference evidence="2 3" key="1">
    <citation type="submission" date="2018-03" db="EMBL/GenBank/DDBJ databases">
        <title>Genomic Encyclopedia of Archaeal and Bacterial Type Strains, Phase II (KMG-II): from individual species to whole genera.</title>
        <authorList>
            <person name="Goeker M."/>
        </authorList>
    </citation>
    <scope>NUCLEOTIDE SEQUENCE [LARGE SCALE GENOMIC DNA]</scope>
    <source>
        <strain evidence="2 3">ATCC BAA-1496</strain>
    </source>
</reference>
<keyword evidence="3" id="KW-1185">Reference proteome</keyword>
<organism evidence="2 3">
    <name type="scientific">Knoellia remsis</name>
    <dbReference type="NCBI Taxonomy" id="407159"/>
    <lineage>
        <taxon>Bacteria</taxon>
        <taxon>Bacillati</taxon>
        <taxon>Actinomycetota</taxon>
        <taxon>Actinomycetes</taxon>
        <taxon>Micrococcales</taxon>
        <taxon>Intrasporangiaceae</taxon>
        <taxon>Knoellia</taxon>
    </lineage>
</organism>
<dbReference type="AlphaFoldDB" id="A0A2T0UFM3"/>
<keyword evidence="1" id="KW-0812">Transmembrane</keyword>
<dbReference type="EMBL" id="PVTI01000018">
    <property type="protein sequence ID" value="PRY56658.1"/>
    <property type="molecule type" value="Genomic_DNA"/>
</dbReference>
<protein>
    <submittedName>
        <fullName evidence="2">Uncharacterized protein</fullName>
    </submittedName>
</protein>
<evidence type="ECO:0000313" key="3">
    <source>
        <dbReference type="Proteomes" id="UP000237822"/>
    </source>
</evidence>
<sequence length="164" mass="18324">MKALDVVSWAGPILIILVGLYVNYRIATHGRRVKNSGAPGFVQVQPGARSGEWNAVVTDDGKHPSFRGRKGHVRIENGWLGFHEGRGPEPTWLVPAHQFRGGKNSVLALSEIWLDSPQTGRINLTVSHEHINALVDNDFKDIRERRYADEFLAMLAWHGAQVSR</sequence>